<feature type="transmembrane region" description="Helical" evidence="7">
    <location>
        <begin position="190"/>
        <end position="209"/>
    </location>
</feature>
<evidence type="ECO:0000256" key="5">
    <source>
        <dbReference type="ARBA" id="ARBA00023136"/>
    </source>
</evidence>
<reference evidence="8 9" key="1">
    <citation type="submission" date="2019-07" db="EMBL/GenBank/DDBJ databases">
        <title>Whole genome shotgun sequence of Nocardia ninae NBRC 108245.</title>
        <authorList>
            <person name="Hosoyama A."/>
            <person name="Uohara A."/>
            <person name="Ohji S."/>
            <person name="Ichikawa N."/>
        </authorList>
    </citation>
    <scope>NUCLEOTIDE SEQUENCE [LARGE SCALE GENOMIC DNA]</scope>
    <source>
        <strain evidence="8 9">NBRC 108245</strain>
    </source>
</reference>
<evidence type="ECO:0000256" key="7">
    <source>
        <dbReference type="SAM" id="Phobius"/>
    </source>
</evidence>
<comment type="caution">
    <text evidence="8">The sequence shown here is derived from an EMBL/GenBank/DDBJ whole genome shotgun (WGS) entry which is preliminary data.</text>
</comment>
<keyword evidence="2" id="KW-1003">Cell membrane</keyword>
<keyword evidence="4 7" id="KW-1133">Transmembrane helix</keyword>
<dbReference type="EMBL" id="BJXA01000013">
    <property type="protein sequence ID" value="GEM38005.1"/>
    <property type="molecule type" value="Genomic_DNA"/>
</dbReference>
<dbReference type="InterPro" id="IPR050367">
    <property type="entry name" value="APC_superfamily"/>
</dbReference>
<feature type="transmembrane region" description="Helical" evidence="7">
    <location>
        <begin position="331"/>
        <end position="364"/>
    </location>
</feature>
<feature type="transmembrane region" description="Helical" evidence="7">
    <location>
        <begin position="384"/>
        <end position="417"/>
    </location>
</feature>
<evidence type="ECO:0000313" key="9">
    <source>
        <dbReference type="Proteomes" id="UP000321424"/>
    </source>
</evidence>
<dbReference type="Proteomes" id="UP000321424">
    <property type="component" value="Unassembled WGS sequence"/>
</dbReference>
<dbReference type="InterPro" id="IPR002293">
    <property type="entry name" value="AA/rel_permease1"/>
</dbReference>
<feature type="transmembrane region" description="Helical" evidence="7">
    <location>
        <begin position="21"/>
        <end position="43"/>
    </location>
</feature>
<feature type="transmembrane region" description="Helical" evidence="7">
    <location>
        <begin position="96"/>
        <end position="122"/>
    </location>
</feature>
<feature type="transmembrane region" description="Helical" evidence="7">
    <location>
        <begin position="128"/>
        <end position="145"/>
    </location>
</feature>
<dbReference type="PANTHER" id="PTHR42770">
    <property type="entry name" value="AMINO ACID TRANSPORTER-RELATED"/>
    <property type="match status" value="1"/>
</dbReference>
<dbReference type="GO" id="GO:0005886">
    <property type="term" value="C:plasma membrane"/>
    <property type="evidence" value="ECO:0007669"/>
    <property type="project" value="UniProtKB-SubCell"/>
</dbReference>
<feature type="transmembrane region" description="Helical" evidence="7">
    <location>
        <begin position="157"/>
        <end position="175"/>
    </location>
</feature>
<feature type="region of interest" description="Disordered" evidence="6">
    <location>
        <begin position="426"/>
        <end position="490"/>
    </location>
</feature>
<accession>A0A511MBG8</accession>
<feature type="compositionally biased region" description="Basic and acidic residues" evidence="6">
    <location>
        <begin position="475"/>
        <end position="490"/>
    </location>
</feature>
<organism evidence="8 9">
    <name type="scientific">Nocardia ninae NBRC 108245</name>
    <dbReference type="NCBI Taxonomy" id="1210091"/>
    <lineage>
        <taxon>Bacteria</taxon>
        <taxon>Bacillati</taxon>
        <taxon>Actinomycetota</taxon>
        <taxon>Actinomycetes</taxon>
        <taxon>Mycobacteriales</taxon>
        <taxon>Nocardiaceae</taxon>
        <taxon>Nocardia</taxon>
    </lineage>
</organism>
<evidence type="ECO:0000256" key="2">
    <source>
        <dbReference type="ARBA" id="ARBA00022475"/>
    </source>
</evidence>
<sequence length="490" mass="49873">MGTMVPKATLTNTPDELRRSLGVSDAVVVGLGAMIGAGIFAALAPAARAAGSAVLLGLAIAALVAYCNATSSARLAARYPASGGTYVYGRERLGEFWGYLAGWCFVVGKTASCAAMALTAGVYAWPEHAHAVAAAAVVALTAVNYRGVQKSALLTRVIVAVVLVVLAAVVVAAFTAETADLARLEFGSDITVFGVLQAAGLLFFAFAGYARIATLGEEVRDPARTIPRAIPLALGITLLVYAVVLIAALTILGPHGLSESSAPLTDVVRSANAGWLAPVVRVGAVVAALGALLALILGVSRTTLAMARDRHLPHALAAVHPRFAVPHRAELAVGAVVAVATATVDVRAAIGFSSFGVLLYYAVANAAAWTLTPADGRPWRVIPAVGLLGCLILACTLPMASVRSGAAVVAIGAAIFAVRRQVLRRPKPGLGRDDSGGAAGANQAEPAQDRAGQPDQQADEGPAQPVAGAETAVRGGHDQPTDDHGDQPRQ</sequence>
<evidence type="ECO:0000256" key="3">
    <source>
        <dbReference type="ARBA" id="ARBA00022692"/>
    </source>
</evidence>
<feature type="transmembrane region" description="Helical" evidence="7">
    <location>
        <begin position="49"/>
        <end position="69"/>
    </location>
</feature>
<evidence type="ECO:0000256" key="6">
    <source>
        <dbReference type="SAM" id="MobiDB-lite"/>
    </source>
</evidence>
<keyword evidence="9" id="KW-1185">Reference proteome</keyword>
<dbReference type="Gene3D" id="1.20.1740.10">
    <property type="entry name" value="Amino acid/polyamine transporter I"/>
    <property type="match status" value="1"/>
</dbReference>
<evidence type="ECO:0000313" key="8">
    <source>
        <dbReference type="EMBL" id="GEM38005.1"/>
    </source>
</evidence>
<dbReference type="AlphaFoldDB" id="A0A511MBG8"/>
<dbReference type="Pfam" id="PF13520">
    <property type="entry name" value="AA_permease_2"/>
    <property type="match status" value="1"/>
</dbReference>
<gene>
    <name evidence="8" type="ORF">NN4_25240</name>
</gene>
<feature type="transmembrane region" description="Helical" evidence="7">
    <location>
        <begin position="273"/>
        <end position="300"/>
    </location>
</feature>
<dbReference type="GO" id="GO:0022857">
    <property type="term" value="F:transmembrane transporter activity"/>
    <property type="evidence" value="ECO:0007669"/>
    <property type="project" value="InterPro"/>
</dbReference>
<evidence type="ECO:0000256" key="1">
    <source>
        <dbReference type="ARBA" id="ARBA00004651"/>
    </source>
</evidence>
<name>A0A511MBG8_9NOCA</name>
<keyword evidence="3 7" id="KW-0812">Transmembrane</keyword>
<evidence type="ECO:0000256" key="4">
    <source>
        <dbReference type="ARBA" id="ARBA00022989"/>
    </source>
</evidence>
<dbReference type="PANTHER" id="PTHR42770:SF7">
    <property type="entry name" value="MEMBRANE PROTEIN"/>
    <property type="match status" value="1"/>
</dbReference>
<keyword evidence="5 7" id="KW-0472">Membrane</keyword>
<comment type="subcellular location">
    <subcellularLocation>
        <location evidence="1">Cell membrane</location>
        <topology evidence="1">Multi-pass membrane protein</topology>
    </subcellularLocation>
</comment>
<proteinExistence type="predicted"/>
<feature type="transmembrane region" description="Helical" evidence="7">
    <location>
        <begin position="230"/>
        <end position="253"/>
    </location>
</feature>
<protein>
    <submittedName>
        <fullName evidence="8">Putative transporter</fullName>
    </submittedName>
</protein>